<keyword evidence="8 12" id="KW-0863">Zinc-finger</keyword>
<organism evidence="17 18">
    <name type="scientific">Pleurodeles waltl</name>
    <name type="common">Iberian ribbed newt</name>
    <dbReference type="NCBI Taxonomy" id="8319"/>
    <lineage>
        <taxon>Eukaryota</taxon>
        <taxon>Metazoa</taxon>
        <taxon>Chordata</taxon>
        <taxon>Craniata</taxon>
        <taxon>Vertebrata</taxon>
        <taxon>Euteleostomi</taxon>
        <taxon>Amphibia</taxon>
        <taxon>Batrachia</taxon>
        <taxon>Caudata</taxon>
        <taxon>Salamandroidea</taxon>
        <taxon>Salamandridae</taxon>
        <taxon>Pleurodelinae</taxon>
        <taxon>Pleurodeles</taxon>
    </lineage>
</organism>
<feature type="region of interest" description="Disordered" evidence="13">
    <location>
        <begin position="23"/>
        <end position="117"/>
    </location>
</feature>
<evidence type="ECO:0000256" key="5">
    <source>
        <dbReference type="ARBA" id="ARBA00022658"/>
    </source>
</evidence>
<evidence type="ECO:0000256" key="7">
    <source>
        <dbReference type="ARBA" id="ARBA00022737"/>
    </source>
</evidence>
<evidence type="ECO:0000256" key="3">
    <source>
        <dbReference type="ARBA" id="ARBA00022490"/>
    </source>
</evidence>
<dbReference type="InterPro" id="IPR035941">
    <property type="entry name" value="FGD1-4_PH2"/>
</dbReference>
<dbReference type="InterPro" id="IPR035899">
    <property type="entry name" value="DBL_dom_sf"/>
</dbReference>
<dbReference type="Pfam" id="PF00621">
    <property type="entry name" value="RhoGEF"/>
    <property type="match status" value="1"/>
</dbReference>
<feature type="region of interest" description="Disordered" evidence="13">
    <location>
        <begin position="202"/>
        <end position="257"/>
    </location>
</feature>
<feature type="domain" description="PH" evidence="14">
    <location>
        <begin position="594"/>
        <end position="693"/>
    </location>
</feature>
<evidence type="ECO:0000259" key="15">
    <source>
        <dbReference type="PROSITE" id="PS50010"/>
    </source>
</evidence>
<feature type="compositionally biased region" description="Low complexity" evidence="13">
    <location>
        <begin position="23"/>
        <end position="32"/>
    </location>
</feature>
<keyword evidence="10" id="KW-0206">Cytoskeleton</keyword>
<feature type="compositionally biased region" description="Basic and acidic residues" evidence="13">
    <location>
        <begin position="243"/>
        <end position="257"/>
    </location>
</feature>
<dbReference type="PROSITE" id="PS50003">
    <property type="entry name" value="PH_DOMAIN"/>
    <property type="match status" value="2"/>
</dbReference>
<evidence type="ECO:0000256" key="6">
    <source>
        <dbReference type="ARBA" id="ARBA00022723"/>
    </source>
</evidence>
<evidence type="ECO:0000256" key="13">
    <source>
        <dbReference type="SAM" id="MobiDB-lite"/>
    </source>
</evidence>
<dbReference type="FunFam" id="2.30.29.30:FF:000102">
    <property type="entry name" value="FYVE, RhoGEF and PH domain-containing protein 4"/>
    <property type="match status" value="1"/>
</dbReference>
<evidence type="ECO:0000313" key="18">
    <source>
        <dbReference type="Proteomes" id="UP001066276"/>
    </source>
</evidence>
<dbReference type="SMART" id="SM00233">
    <property type="entry name" value="PH"/>
    <property type="match status" value="2"/>
</dbReference>
<dbReference type="CDD" id="cd13236">
    <property type="entry name" value="PH2_FGD1-4"/>
    <property type="match status" value="1"/>
</dbReference>
<dbReference type="PANTHER" id="PTHR12673">
    <property type="entry name" value="FACIOGENITAL DYSPLASIA PROTEIN"/>
    <property type="match status" value="1"/>
</dbReference>
<dbReference type="SMART" id="SM00325">
    <property type="entry name" value="RhoGEF"/>
    <property type="match status" value="1"/>
</dbReference>
<dbReference type="Gene3D" id="2.30.29.30">
    <property type="entry name" value="Pleckstrin-homology domain (PH domain)/Phosphotyrosine-binding domain (PTB)"/>
    <property type="match status" value="2"/>
</dbReference>
<dbReference type="SMART" id="SM00064">
    <property type="entry name" value="FYVE"/>
    <property type="match status" value="1"/>
</dbReference>
<feature type="domain" description="PH" evidence="14">
    <location>
        <begin position="817"/>
        <end position="914"/>
    </location>
</feature>
<evidence type="ECO:0000313" key="17">
    <source>
        <dbReference type="EMBL" id="KAJ1165718.1"/>
    </source>
</evidence>
<feature type="compositionally biased region" description="Pro residues" evidence="13">
    <location>
        <begin position="63"/>
        <end position="72"/>
    </location>
</feature>
<dbReference type="InterPro" id="IPR051092">
    <property type="entry name" value="FYVE_RhoGEF_PH"/>
</dbReference>
<dbReference type="CDD" id="cd00160">
    <property type="entry name" value="RhoGEF"/>
    <property type="match status" value="1"/>
</dbReference>
<evidence type="ECO:0000256" key="12">
    <source>
        <dbReference type="PROSITE-ProRule" id="PRU00091"/>
    </source>
</evidence>
<dbReference type="InterPro" id="IPR017455">
    <property type="entry name" value="Znf_FYVE-rel"/>
</dbReference>
<dbReference type="InterPro" id="IPR001849">
    <property type="entry name" value="PH_domain"/>
</dbReference>
<keyword evidence="11" id="KW-0966">Cell projection</keyword>
<dbReference type="Gene3D" id="1.20.900.10">
    <property type="entry name" value="Dbl homology (DH) domain"/>
    <property type="match status" value="1"/>
</dbReference>
<dbReference type="InterPro" id="IPR013083">
    <property type="entry name" value="Znf_RING/FYVE/PHD"/>
</dbReference>
<keyword evidence="18" id="KW-1185">Reference proteome</keyword>
<evidence type="ECO:0008006" key="19">
    <source>
        <dbReference type="Google" id="ProtNLM"/>
    </source>
</evidence>
<dbReference type="PROSITE" id="PS50178">
    <property type="entry name" value="ZF_FYVE"/>
    <property type="match status" value="1"/>
</dbReference>
<dbReference type="GO" id="GO:0007010">
    <property type="term" value="P:cytoskeleton organization"/>
    <property type="evidence" value="ECO:0007669"/>
    <property type="project" value="TreeGrafter"/>
</dbReference>
<feature type="compositionally biased region" description="Polar residues" evidence="13">
    <location>
        <begin position="74"/>
        <end position="86"/>
    </location>
</feature>
<dbReference type="Pfam" id="PF01363">
    <property type="entry name" value="FYVE"/>
    <property type="match status" value="1"/>
</dbReference>
<evidence type="ECO:0000256" key="1">
    <source>
        <dbReference type="ARBA" id="ARBA00004245"/>
    </source>
</evidence>
<dbReference type="GO" id="GO:0005856">
    <property type="term" value="C:cytoskeleton"/>
    <property type="evidence" value="ECO:0007669"/>
    <property type="project" value="UniProtKB-SubCell"/>
</dbReference>
<dbReference type="SUPFAM" id="SSF50729">
    <property type="entry name" value="PH domain-like"/>
    <property type="match status" value="2"/>
</dbReference>
<evidence type="ECO:0000259" key="16">
    <source>
        <dbReference type="PROSITE" id="PS50178"/>
    </source>
</evidence>
<dbReference type="CDD" id="cd15741">
    <property type="entry name" value="FYVE_FGD1_2_4"/>
    <property type="match status" value="1"/>
</dbReference>
<dbReference type="GO" id="GO:0042995">
    <property type="term" value="C:cell projection"/>
    <property type="evidence" value="ECO:0007669"/>
    <property type="project" value="UniProtKB-SubCell"/>
</dbReference>
<dbReference type="InterPro" id="IPR000306">
    <property type="entry name" value="Znf_FYVE"/>
</dbReference>
<dbReference type="InterPro" id="IPR000219">
    <property type="entry name" value="DH_dom"/>
</dbReference>
<comment type="subcellular location">
    <subcellularLocation>
        <location evidence="2">Cell projection</location>
    </subcellularLocation>
    <subcellularLocation>
        <location evidence="1">Cytoplasm</location>
        <location evidence="1">Cytoskeleton</location>
    </subcellularLocation>
</comment>
<evidence type="ECO:0000259" key="14">
    <source>
        <dbReference type="PROSITE" id="PS50003"/>
    </source>
</evidence>
<dbReference type="InterPro" id="IPR011993">
    <property type="entry name" value="PH-like_dom_sf"/>
</dbReference>
<evidence type="ECO:0000256" key="4">
    <source>
        <dbReference type="ARBA" id="ARBA00022553"/>
    </source>
</evidence>
<comment type="caution">
    <text evidence="17">The sequence shown here is derived from an EMBL/GenBank/DDBJ whole genome shotgun (WGS) entry which is preliminary data.</text>
</comment>
<keyword evidence="3" id="KW-0963">Cytoplasm</keyword>
<keyword evidence="5" id="KW-0344">Guanine-nucleotide releasing factor</keyword>
<feature type="compositionally biased region" description="Polar residues" evidence="13">
    <location>
        <begin position="228"/>
        <end position="240"/>
    </location>
</feature>
<evidence type="ECO:0000256" key="2">
    <source>
        <dbReference type="ARBA" id="ARBA00004316"/>
    </source>
</evidence>
<keyword evidence="4" id="KW-0597">Phosphoprotein</keyword>
<dbReference type="SUPFAM" id="SSF48065">
    <property type="entry name" value="DBL homology domain (DH-domain)"/>
    <property type="match status" value="1"/>
</dbReference>
<dbReference type="GO" id="GO:0005085">
    <property type="term" value="F:guanyl-nucleotide exchange factor activity"/>
    <property type="evidence" value="ECO:0007669"/>
    <property type="project" value="UniProtKB-KW"/>
</dbReference>
<evidence type="ECO:0000256" key="9">
    <source>
        <dbReference type="ARBA" id="ARBA00022833"/>
    </source>
</evidence>
<keyword evidence="9" id="KW-0862">Zinc</keyword>
<protein>
    <recommendedName>
        <fullName evidence="19">FYVE, RhoGEF and PH domain-containing protein 4</fullName>
    </recommendedName>
</protein>
<dbReference type="PROSITE" id="PS50010">
    <property type="entry name" value="DH_2"/>
    <property type="match status" value="1"/>
</dbReference>
<evidence type="ECO:0000256" key="10">
    <source>
        <dbReference type="ARBA" id="ARBA00023212"/>
    </source>
</evidence>
<evidence type="ECO:0000256" key="11">
    <source>
        <dbReference type="ARBA" id="ARBA00023273"/>
    </source>
</evidence>
<gene>
    <name evidence="17" type="ORF">NDU88_006135</name>
</gene>
<dbReference type="EMBL" id="JANPWB010000008">
    <property type="protein sequence ID" value="KAJ1165718.1"/>
    <property type="molecule type" value="Genomic_DNA"/>
</dbReference>
<feature type="domain" description="DH" evidence="15">
    <location>
        <begin position="378"/>
        <end position="565"/>
    </location>
</feature>
<dbReference type="GO" id="GO:0008270">
    <property type="term" value="F:zinc ion binding"/>
    <property type="evidence" value="ECO:0007669"/>
    <property type="project" value="UniProtKB-KW"/>
</dbReference>
<sequence>MIHSTKRSPGNSTVCPNLLLSSKSLSSSKTLLVDQTSSKACNEDPRALNGKAVVKKVSRQSPSPKPKVPPKPATLQNTSTQTTPRTLRQKSAPREKSTMEEGTNPLPGPSAPSEKSKKITDLISRFESSGSVEPNCDHPPGCNMLRPQERHGPRILLQHNSFTDHPLLQRQGKSTEQAQEAQKPTVNGILENNSLDHIEVGIRPSQSTNNTCPPKDTEVDNKLLNGDAESTTTDLTLQHTRCTKGESTHSHQRTPSREKILTSQSATKLLNAQDDREHVEKEILVNQAQAEGIQDGKRSLTKLVIEKQMSQESQDGMNGLESETIAFHEKLEHILDEVDNIEKKIVGVTAKLAEAPEEEQHLQQVQPVEVKVETKEQKLQKIANELLQTERAYVSRLHLLDKIFYAGLLEEANRGSFPAEVVNKIFSNTSSINVFHSEFLLPELEKRMTEWSTTPKIGDILQKLAPFLKMYAEYVRNFDNAMELVKSWMERSAQFKLIIQDIQRQEVCGSLTLQHHMLGPVQRIPRYEMLLKDYLRKLPQDSPDRKDAEKSLEIISTAATHSNTAIRKMENLKKLMEVYEMLGEEYDIVNPSNELIKEGEILKLAARNTSAQERYLFLFNTMLLYCVPKFSLVGSRYSVRTQIGLDGMKVIGTVNEDYPHTFQVSGKERTLELQASSKQDKEEWIKAFQMTIESFQQRNETFKTAATKECEDPPPEISKAELGKRAPRWIRDHEVTMCKECQEPFTALTRRRHHCRACGKVVCSKCSDYKAALEYDGNKMGRVCKDCHHFLTTGSMGNEEKKKKGYLVVEAAEISKNSIICGFLQYNEKSKPWQKVWCVIPENDSLVLYLYGAQQDVKAKAAIPLVGYIVEEALRSSELSHSFRLTQSISVHNFAADSEELKQKWLKVISLAVKGETPTCQNDPHISLGELHESALQS</sequence>
<evidence type="ECO:0000256" key="8">
    <source>
        <dbReference type="ARBA" id="ARBA00022771"/>
    </source>
</evidence>
<keyword evidence="7" id="KW-0677">Repeat</keyword>
<dbReference type="Gene3D" id="3.30.40.10">
    <property type="entry name" value="Zinc/RING finger domain, C3HC4 (zinc finger)"/>
    <property type="match status" value="1"/>
</dbReference>
<dbReference type="Pfam" id="PF00169">
    <property type="entry name" value="PH"/>
    <property type="match status" value="2"/>
</dbReference>
<dbReference type="Proteomes" id="UP001066276">
    <property type="component" value="Chromosome 4_2"/>
</dbReference>
<keyword evidence="6" id="KW-0479">Metal-binding</keyword>
<feature type="domain" description="FYVE-type" evidence="16">
    <location>
        <begin position="732"/>
        <end position="792"/>
    </location>
</feature>
<dbReference type="AlphaFoldDB" id="A0AAV7SNQ4"/>
<accession>A0AAV7SNQ4</accession>
<dbReference type="PANTHER" id="PTHR12673:SF98">
    <property type="entry name" value="FYVE, RHOGEF AND PH DOMAIN-CONTAINING PROTEIN 4"/>
    <property type="match status" value="1"/>
</dbReference>
<dbReference type="GO" id="GO:0005737">
    <property type="term" value="C:cytoplasm"/>
    <property type="evidence" value="ECO:0007669"/>
    <property type="project" value="TreeGrafter"/>
</dbReference>
<name>A0AAV7SNQ4_PLEWA</name>
<dbReference type="FunFam" id="3.30.40.10:FF:000061">
    <property type="entry name" value="FYVE, RhoGEF and PH domain containing 1"/>
    <property type="match status" value="1"/>
</dbReference>
<reference evidence="17" key="1">
    <citation type="journal article" date="2022" name="bioRxiv">
        <title>Sequencing and chromosome-scale assembly of the giantPleurodeles waltlgenome.</title>
        <authorList>
            <person name="Brown T."/>
            <person name="Elewa A."/>
            <person name="Iarovenko S."/>
            <person name="Subramanian E."/>
            <person name="Araus A.J."/>
            <person name="Petzold A."/>
            <person name="Susuki M."/>
            <person name="Suzuki K.-i.T."/>
            <person name="Hayashi T."/>
            <person name="Toyoda A."/>
            <person name="Oliveira C."/>
            <person name="Osipova E."/>
            <person name="Leigh N.D."/>
            <person name="Simon A."/>
            <person name="Yun M.H."/>
        </authorList>
    </citation>
    <scope>NUCLEOTIDE SEQUENCE</scope>
    <source>
        <strain evidence="17">20211129_DDA</strain>
        <tissue evidence="17">Liver</tissue>
    </source>
</reference>
<proteinExistence type="predicted"/>
<dbReference type="GO" id="GO:0046847">
    <property type="term" value="P:filopodium assembly"/>
    <property type="evidence" value="ECO:0007669"/>
    <property type="project" value="TreeGrafter"/>
</dbReference>
<dbReference type="FunFam" id="1.20.900.10:FF:000013">
    <property type="entry name" value="FYVE, RhoGEF and PH domain-containing protein 4"/>
    <property type="match status" value="1"/>
</dbReference>